<dbReference type="EMBL" id="JAULSY010000003">
    <property type="protein sequence ID" value="KAK0674162.1"/>
    <property type="molecule type" value="Genomic_DNA"/>
</dbReference>
<evidence type="ECO:0000256" key="2">
    <source>
        <dbReference type="ARBA" id="ARBA00046328"/>
    </source>
</evidence>
<dbReference type="PANTHER" id="PTHR46551:SF1">
    <property type="entry name" value="SAP DOMAIN-CONTAINING RIBONUCLEOPROTEIN"/>
    <property type="match status" value="1"/>
</dbReference>
<dbReference type="InterPro" id="IPR052240">
    <property type="entry name" value="SAP_domain_ribonucleoprotein"/>
</dbReference>
<dbReference type="Pfam" id="PF02037">
    <property type="entry name" value="SAP"/>
    <property type="match status" value="1"/>
</dbReference>
<dbReference type="AlphaFoldDB" id="A0AA39ZN51"/>
<name>A0AA39ZN51_9PEZI</name>
<evidence type="ECO:0000313" key="6">
    <source>
        <dbReference type="Proteomes" id="UP001174997"/>
    </source>
</evidence>
<reference evidence="5" key="1">
    <citation type="submission" date="2023-06" db="EMBL/GenBank/DDBJ databases">
        <title>Genome-scale phylogeny and comparative genomics of the fungal order Sordariales.</title>
        <authorList>
            <consortium name="Lawrence Berkeley National Laboratory"/>
            <person name="Hensen N."/>
            <person name="Bonometti L."/>
            <person name="Westerberg I."/>
            <person name="Brannstrom I.O."/>
            <person name="Guillou S."/>
            <person name="Cros-Aarteil S."/>
            <person name="Calhoun S."/>
            <person name="Haridas S."/>
            <person name="Kuo A."/>
            <person name="Mondo S."/>
            <person name="Pangilinan J."/>
            <person name="Riley R."/>
            <person name="Labutti K."/>
            <person name="Andreopoulos B."/>
            <person name="Lipzen A."/>
            <person name="Chen C."/>
            <person name="Yanf M."/>
            <person name="Daum C."/>
            <person name="Ng V."/>
            <person name="Clum A."/>
            <person name="Steindorff A."/>
            <person name="Ohm R."/>
            <person name="Martin F."/>
            <person name="Silar P."/>
            <person name="Natvig D."/>
            <person name="Lalanne C."/>
            <person name="Gautier V."/>
            <person name="Ament-Velasquez S.L."/>
            <person name="Kruys A."/>
            <person name="Hutchinson M.I."/>
            <person name="Powell A.J."/>
            <person name="Barry K."/>
            <person name="Miller A.N."/>
            <person name="Grigoriev I.V."/>
            <person name="Debuchy R."/>
            <person name="Gladieux P."/>
            <person name="Thoren M.H."/>
            <person name="Johannesson H."/>
        </authorList>
    </citation>
    <scope>NUCLEOTIDE SEQUENCE</scope>
    <source>
        <strain evidence="5">CBS 307.81</strain>
    </source>
</reference>
<feature type="compositionally biased region" description="Basic and acidic residues" evidence="3">
    <location>
        <begin position="34"/>
        <end position="44"/>
    </location>
</feature>
<feature type="compositionally biased region" description="Basic and acidic residues" evidence="3">
    <location>
        <begin position="200"/>
        <end position="212"/>
    </location>
</feature>
<comment type="caution">
    <text evidence="5">The sequence shown here is derived from an EMBL/GenBank/DDBJ whole genome shotgun (WGS) entry which is preliminary data.</text>
</comment>
<evidence type="ECO:0000313" key="5">
    <source>
        <dbReference type="EMBL" id="KAK0674162.1"/>
    </source>
</evidence>
<dbReference type="InterPro" id="IPR036361">
    <property type="entry name" value="SAP_dom_sf"/>
</dbReference>
<dbReference type="PROSITE" id="PS50800">
    <property type="entry name" value="SAP"/>
    <property type="match status" value="1"/>
</dbReference>
<gene>
    <name evidence="5" type="ORF">QBC41DRAFT_310492</name>
</gene>
<feature type="compositionally biased region" description="Gly residues" evidence="3">
    <location>
        <begin position="249"/>
        <end position="259"/>
    </location>
</feature>
<feature type="compositionally biased region" description="Acidic residues" evidence="3">
    <location>
        <begin position="57"/>
        <end position="68"/>
    </location>
</feature>
<dbReference type="InterPro" id="IPR040746">
    <property type="entry name" value="THO1_MOS11_C"/>
</dbReference>
<dbReference type="Gene3D" id="1.10.720.30">
    <property type="entry name" value="SAP domain"/>
    <property type="match status" value="1"/>
</dbReference>
<dbReference type="GO" id="GO:0016973">
    <property type="term" value="P:poly(A)+ mRNA export from nucleus"/>
    <property type="evidence" value="ECO:0007669"/>
    <property type="project" value="TreeGrafter"/>
</dbReference>
<feature type="compositionally biased region" description="Low complexity" evidence="3">
    <location>
        <begin position="223"/>
        <end position="245"/>
    </location>
</feature>
<feature type="region of interest" description="Disordered" evidence="3">
    <location>
        <begin position="1"/>
        <end position="131"/>
    </location>
</feature>
<keyword evidence="6" id="KW-1185">Reference proteome</keyword>
<feature type="compositionally biased region" description="Basic and acidic residues" evidence="3">
    <location>
        <begin position="280"/>
        <end position="292"/>
    </location>
</feature>
<evidence type="ECO:0000259" key="4">
    <source>
        <dbReference type="PROSITE" id="PS50800"/>
    </source>
</evidence>
<protein>
    <recommendedName>
        <fullName evidence="4">SAP domain-containing protein</fullName>
    </recommendedName>
</protein>
<dbReference type="Proteomes" id="UP001174997">
    <property type="component" value="Unassembled WGS sequence"/>
</dbReference>
<dbReference type="SMART" id="SM00513">
    <property type="entry name" value="SAP"/>
    <property type="match status" value="1"/>
</dbReference>
<dbReference type="PANTHER" id="PTHR46551">
    <property type="entry name" value="SAP DOMAIN-CONTAINING RIBONUCLEOPROTEIN"/>
    <property type="match status" value="1"/>
</dbReference>
<evidence type="ECO:0000256" key="3">
    <source>
        <dbReference type="SAM" id="MobiDB-lite"/>
    </source>
</evidence>
<dbReference type="Pfam" id="PF18592">
    <property type="entry name" value="Tho1_MOS11_C"/>
    <property type="match status" value="1"/>
</dbReference>
<feature type="compositionally biased region" description="Low complexity" evidence="3">
    <location>
        <begin position="260"/>
        <end position="275"/>
    </location>
</feature>
<dbReference type="SUPFAM" id="SSF68906">
    <property type="entry name" value="SAP domain"/>
    <property type="match status" value="1"/>
</dbReference>
<feature type="domain" description="SAP" evidence="4">
    <location>
        <begin position="4"/>
        <end position="38"/>
    </location>
</feature>
<feature type="compositionally biased region" description="Basic and acidic residues" evidence="3">
    <location>
        <begin position="84"/>
        <end position="103"/>
    </location>
</feature>
<sequence>MSDYNSMKVPELKKVLQERSLPQGGNKADLIARLQEDDKQKAPETAEPQADTKPAAAEDEIDYDDDDFPPMAKKVDVPATTTQDKPEEKKTEDAPAAETKADETAPAATAEGDKPAETAATEEPAAPAAPLFTANLAATNAQTEAEKRAARAARFGIVLDEESEEAKAAARAAKFGVANDQISALDSALPERGSRKRGREGKDDGTKAKGPDGGEQQQRASKRQQQQQPNANNRNNNNNRTQQQRGGRRGGPGGGGGGRNNNNNNNNQQQRNGTAAAKPQRVEDPAEKAKREARAKRFA</sequence>
<proteinExistence type="inferred from homology"/>
<feature type="region of interest" description="Disordered" evidence="3">
    <location>
        <begin position="162"/>
        <end position="299"/>
    </location>
</feature>
<comment type="similarity">
    <text evidence="2">Belongs to the SAP domain-containing ribonucleoprotein family.</text>
</comment>
<keyword evidence="1" id="KW-0597">Phosphoprotein</keyword>
<dbReference type="GO" id="GO:0005634">
    <property type="term" value="C:nucleus"/>
    <property type="evidence" value="ECO:0007669"/>
    <property type="project" value="TreeGrafter"/>
</dbReference>
<accession>A0AA39ZN51</accession>
<organism evidence="5 6">
    <name type="scientific">Cercophora samala</name>
    <dbReference type="NCBI Taxonomy" id="330535"/>
    <lineage>
        <taxon>Eukaryota</taxon>
        <taxon>Fungi</taxon>
        <taxon>Dikarya</taxon>
        <taxon>Ascomycota</taxon>
        <taxon>Pezizomycotina</taxon>
        <taxon>Sordariomycetes</taxon>
        <taxon>Sordariomycetidae</taxon>
        <taxon>Sordariales</taxon>
        <taxon>Lasiosphaeriaceae</taxon>
        <taxon>Cercophora</taxon>
    </lineage>
</organism>
<evidence type="ECO:0000256" key="1">
    <source>
        <dbReference type="ARBA" id="ARBA00022553"/>
    </source>
</evidence>
<feature type="compositionally biased region" description="Low complexity" evidence="3">
    <location>
        <begin position="117"/>
        <end position="131"/>
    </location>
</feature>
<dbReference type="InterPro" id="IPR003034">
    <property type="entry name" value="SAP_dom"/>
</dbReference>